<dbReference type="EMBL" id="CAUYUJ010007977">
    <property type="protein sequence ID" value="CAK0822501.1"/>
    <property type="molecule type" value="Genomic_DNA"/>
</dbReference>
<organism evidence="1 2">
    <name type="scientific">Prorocentrum cordatum</name>
    <dbReference type="NCBI Taxonomy" id="2364126"/>
    <lineage>
        <taxon>Eukaryota</taxon>
        <taxon>Sar</taxon>
        <taxon>Alveolata</taxon>
        <taxon>Dinophyceae</taxon>
        <taxon>Prorocentrales</taxon>
        <taxon>Prorocentraceae</taxon>
        <taxon>Prorocentrum</taxon>
    </lineage>
</organism>
<comment type="caution">
    <text evidence="1">The sequence shown here is derived from an EMBL/GenBank/DDBJ whole genome shotgun (WGS) entry which is preliminary data.</text>
</comment>
<sequence length="212" mass="21590">VLAGQPDPLVDFCEEQSPLEAANWFRHAAPPVARRAPAMPRVVPATSLESVLKLQVLMEGARVGRNGPAAASAGAEGRAAGAFAPPPYAAASGCEGSEGDCSSSEEVSLGAGLGAGEADVAAACSAIPAAFSGPSGDVLERLGRYSAAMQNGGGSDQSRDGRVAVAVRCDAVVGATWRLERAEAFESLQARFAQLAARASRARELADAREQQ</sequence>
<reference evidence="1" key="1">
    <citation type="submission" date="2023-10" db="EMBL/GenBank/DDBJ databases">
        <authorList>
            <person name="Chen Y."/>
            <person name="Shah S."/>
            <person name="Dougan E. K."/>
            <person name="Thang M."/>
            <person name="Chan C."/>
        </authorList>
    </citation>
    <scope>NUCLEOTIDE SEQUENCE [LARGE SCALE GENOMIC DNA]</scope>
</reference>
<proteinExistence type="predicted"/>
<accession>A0ABN9RX32</accession>
<evidence type="ECO:0000313" key="1">
    <source>
        <dbReference type="EMBL" id="CAK0822501.1"/>
    </source>
</evidence>
<protein>
    <submittedName>
        <fullName evidence="1">Uncharacterized protein</fullName>
    </submittedName>
</protein>
<gene>
    <name evidence="1" type="ORF">PCOR1329_LOCUS23514</name>
</gene>
<name>A0ABN9RX32_9DINO</name>
<dbReference type="Proteomes" id="UP001189429">
    <property type="component" value="Unassembled WGS sequence"/>
</dbReference>
<evidence type="ECO:0000313" key="2">
    <source>
        <dbReference type="Proteomes" id="UP001189429"/>
    </source>
</evidence>
<keyword evidence="2" id="KW-1185">Reference proteome</keyword>
<feature type="non-terminal residue" evidence="1">
    <location>
        <position position="1"/>
    </location>
</feature>